<comment type="function">
    <text evidence="11">Required for CpsD phosphorylation. Involved in the regulation of capsular polysaccharide biosynthesis. May be part of a complex that directs the coordinated polymerization and export to the cell surface of the capsular polysaccharide.</text>
</comment>
<dbReference type="EMBL" id="WNJO01000029">
    <property type="protein sequence ID" value="MTV83354.1"/>
    <property type="molecule type" value="Genomic_DNA"/>
</dbReference>
<proteinExistence type="inferred from homology"/>
<dbReference type="Proteomes" id="UP000466388">
    <property type="component" value="Unassembled WGS sequence"/>
</dbReference>
<dbReference type="GO" id="GO:0005886">
    <property type="term" value="C:plasma membrane"/>
    <property type="evidence" value="ECO:0007669"/>
    <property type="project" value="UniProtKB-SubCell"/>
</dbReference>
<evidence type="ECO:0000256" key="3">
    <source>
        <dbReference type="ARBA" id="ARBA00006683"/>
    </source>
</evidence>
<evidence type="ECO:0000256" key="4">
    <source>
        <dbReference type="ARBA" id="ARBA00020739"/>
    </source>
</evidence>
<keyword evidence="16" id="KW-1185">Reference proteome</keyword>
<feature type="domain" description="Polysaccharide chain length determinant N-terminal" evidence="13">
    <location>
        <begin position="4"/>
        <end position="94"/>
    </location>
</feature>
<dbReference type="InterPro" id="IPR050445">
    <property type="entry name" value="Bact_polysacc_biosynth/exp"/>
</dbReference>
<keyword evidence="10" id="KW-0270">Exopolysaccharide synthesis</keyword>
<reference evidence="15 16" key="1">
    <citation type="submission" date="2019-11" db="EMBL/GenBank/DDBJ databases">
        <title>Lactobacillus sp. nov. CRM56-3, isolated from fermented tea leaves.</title>
        <authorList>
            <person name="Phuengjayaem S."/>
            <person name="Tanasupawat S."/>
        </authorList>
    </citation>
    <scope>NUCLEOTIDE SEQUENCE [LARGE SCALE GENOMIC DNA]</scope>
    <source>
        <strain evidence="15 16">CRM56-3</strain>
    </source>
</reference>
<feature type="domain" description="Tyrosine-protein kinase G-rich" evidence="14">
    <location>
        <begin position="182"/>
        <end position="234"/>
    </location>
</feature>
<dbReference type="Pfam" id="PF02706">
    <property type="entry name" value="Wzz"/>
    <property type="match status" value="1"/>
</dbReference>
<evidence type="ECO:0000256" key="1">
    <source>
        <dbReference type="ARBA" id="ARBA00004651"/>
    </source>
</evidence>
<evidence type="ECO:0000256" key="7">
    <source>
        <dbReference type="ARBA" id="ARBA00022903"/>
    </source>
</evidence>
<dbReference type="PANTHER" id="PTHR32309:SF13">
    <property type="entry name" value="FERRIC ENTEROBACTIN TRANSPORT PROTEIN FEPE"/>
    <property type="match status" value="1"/>
</dbReference>
<organism evidence="15 16">
    <name type="scientific">Secundilactobacillus folii</name>
    <dbReference type="NCBI Taxonomy" id="2678357"/>
    <lineage>
        <taxon>Bacteria</taxon>
        <taxon>Bacillati</taxon>
        <taxon>Bacillota</taxon>
        <taxon>Bacilli</taxon>
        <taxon>Lactobacillales</taxon>
        <taxon>Lactobacillaceae</taxon>
        <taxon>Secundilactobacillus</taxon>
    </lineage>
</organism>
<evidence type="ECO:0000256" key="11">
    <source>
        <dbReference type="ARBA" id="ARBA00045736"/>
    </source>
</evidence>
<gene>
    <name evidence="15" type="ORF">GM612_12100</name>
</gene>
<dbReference type="Pfam" id="PF13807">
    <property type="entry name" value="GNVR"/>
    <property type="match status" value="1"/>
</dbReference>
<keyword evidence="9 12" id="KW-0472">Membrane</keyword>
<comment type="subcellular location">
    <subcellularLocation>
        <location evidence="1">Cell membrane</location>
        <topology evidence="1">Multi-pass membrane protein</topology>
    </subcellularLocation>
</comment>
<dbReference type="InterPro" id="IPR032807">
    <property type="entry name" value="GNVR"/>
</dbReference>
<comment type="similarity">
    <text evidence="3">Belongs to the CpsC/CapA family.</text>
</comment>
<evidence type="ECO:0000313" key="16">
    <source>
        <dbReference type="Proteomes" id="UP000466388"/>
    </source>
</evidence>
<evidence type="ECO:0000256" key="12">
    <source>
        <dbReference type="SAM" id="Phobius"/>
    </source>
</evidence>
<dbReference type="GO" id="GO:0000271">
    <property type="term" value="P:polysaccharide biosynthetic process"/>
    <property type="evidence" value="ECO:0007669"/>
    <property type="project" value="UniProtKB-KW"/>
</dbReference>
<feature type="transmembrane region" description="Helical" evidence="12">
    <location>
        <begin position="213"/>
        <end position="232"/>
    </location>
</feature>
<dbReference type="GO" id="GO:0004713">
    <property type="term" value="F:protein tyrosine kinase activity"/>
    <property type="evidence" value="ECO:0007669"/>
    <property type="project" value="TreeGrafter"/>
</dbReference>
<accession>A0A7X3C4G6</accession>
<keyword evidence="8 12" id="KW-1133">Transmembrane helix</keyword>
<evidence type="ECO:0000259" key="14">
    <source>
        <dbReference type="Pfam" id="PF13807"/>
    </source>
</evidence>
<dbReference type="PANTHER" id="PTHR32309">
    <property type="entry name" value="TYROSINE-PROTEIN KINASE"/>
    <property type="match status" value="1"/>
</dbReference>
<evidence type="ECO:0000259" key="13">
    <source>
        <dbReference type="Pfam" id="PF02706"/>
    </source>
</evidence>
<evidence type="ECO:0000256" key="8">
    <source>
        <dbReference type="ARBA" id="ARBA00022989"/>
    </source>
</evidence>
<evidence type="ECO:0000256" key="5">
    <source>
        <dbReference type="ARBA" id="ARBA00022475"/>
    </source>
</evidence>
<evidence type="ECO:0000256" key="6">
    <source>
        <dbReference type="ARBA" id="ARBA00022692"/>
    </source>
</evidence>
<sequence length="286" mass="31325">MDSTLDLRQMFGILRKHILFIIIATIGFGLIAFGVAEFAMTPKYSSTTQLLANQKDDNNPALAAQNQQADVQMISTYKDIVTNQSILRQVKSNLAHPAKLVRKATKAVYRTNGVTGKRTLVQAAKPAVYKASGTAYDVGIGEMQKAISISNQQNSQVFSLTVKTDNPGKSAAVANEVAQVFKTNIQKMMSVNNVTVISKATPNYTKTSPRTKLIVLIGLVFGLLIGMGYALIKELTDTTVKEDDFLTEELGLTNLGHVANIKINNTRMVTKTNSREDSNRSRRVRV</sequence>
<keyword evidence="7" id="KW-0972">Capsule biogenesis/degradation</keyword>
<keyword evidence="5" id="KW-1003">Cell membrane</keyword>
<dbReference type="InterPro" id="IPR003856">
    <property type="entry name" value="LPS_length_determ_N"/>
</dbReference>
<name>A0A7X3C4G6_9LACO</name>
<keyword evidence="6 12" id="KW-0812">Transmembrane</keyword>
<comment type="pathway">
    <text evidence="2">Capsule biogenesis; capsule polysaccharide biosynthesis.</text>
</comment>
<dbReference type="AlphaFoldDB" id="A0A7X3C4G6"/>
<evidence type="ECO:0000256" key="2">
    <source>
        <dbReference type="ARBA" id="ARBA00005132"/>
    </source>
</evidence>
<dbReference type="RefSeq" id="WP_155432601.1">
    <property type="nucleotide sequence ID" value="NZ_WNJO01000029.1"/>
</dbReference>
<protein>
    <recommendedName>
        <fullName evidence="4">Capsular polysaccharide biosynthesis protein CpsC</fullName>
    </recommendedName>
</protein>
<feature type="transmembrane region" description="Helical" evidence="12">
    <location>
        <begin position="18"/>
        <end position="40"/>
    </location>
</feature>
<evidence type="ECO:0000256" key="10">
    <source>
        <dbReference type="ARBA" id="ARBA00023169"/>
    </source>
</evidence>
<evidence type="ECO:0000256" key="9">
    <source>
        <dbReference type="ARBA" id="ARBA00023136"/>
    </source>
</evidence>
<comment type="caution">
    <text evidence="15">The sequence shown here is derived from an EMBL/GenBank/DDBJ whole genome shotgun (WGS) entry which is preliminary data.</text>
</comment>
<evidence type="ECO:0000313" key="15">
    <source>
        <dbReference type="EMBL" id="MTV83354.1"/>
    </source>
</evidence>